<sequence>MADHTLKAQHVSRGSNEIVSREEVAASSLARLQRVVCVSEGPIGLSPTNVHRHEPGSERKGDLRGALRTA</sequence>
<protein>
    <submittedName>
        <fullName evidence="2">Uncharacterized protein</fullName>
    </submittedName>
</protein>
<evidence type="ECO:0000256" key="1">
    <source>
        <dbReference type="SAM" id="MobiDB-lite"/>
    </source>
</evidence>
<feature type="region of interest" description="Disordered" evidence="1">
    <location>
        <begin position="42"/>
        <end position="70"/>
    </location>
</feature>
<organism evidence="2 3">
    <name type="scientific">Crucibulum laeve</name>
    <dbReference type="NCBI Taxonomy" id="68775"/>
    <lineage>
        <taxon>Eukaryota</taxon>
        <taxon>Fungi</taxon>
        <taxon>Dikarya</taxon>
        <taxon>Basidiomycota</taxon>
        <taxon>Agaricomycotina</taxon>
        <taxon>Agaricomycetes</taxon>
        <taxon>Agaricomycetidae</taxon>
        <taxon>Agaricales</taxon>
        <taxon>Agaricineae</taxon>
        <taxon>Nidulariaceae</taxon>
        <taxon>Crucibulum</taxon>
    </lineage>
</organism>
<dbReference type="Proteomes" id="UP000308652">
    <property type="component" value="Unassembled WGS sequence"/>
</dbReference>
<keyword evidence="3" id="KW-1185">Reference proteome</keyword>
<dbReference type="EMBL" id="ML213594">
    <property type="protein sequence ID" value="TFK41519.1"/>
    <property type="molecule type" value="Genomic_DNA"/>
</dbReference>
<reference evidence="2 3" key="1">
    <citation type="journal article" date="2019" name="Nat. Ecol. Evol.">
        <title>Megaphylogeny resolves global patterns of mushroom evolution.</title>
        <authorList>
            <person name="Varga T."/>
            <person name="Krizsan K."/>
            <person name="Foldi C."/>
            <person name="Dima B."/>
            <person name="Sanchez-Garcia M."/>
            <person name="Sanchez-Ramirez S."/>
            <person name="Szollosi G.J."/>
            <person name="Szarkandi J.G."/>
            <person name="Papp V."/>
            <person name="Albert L."/>
            <person name="Andreopoulos W."/>
            <person name="Angelini C."/>
            <person name="Antonin V."/>
            <person name="Barry K.W."/>
            <person name="Bougher N.L."/>
            <person name="Buchanan P."/>
            <person name="Buyck B."/>
            <person name="Bense V."/>
            <person name="Catcheside P."/>
            <person name="Chovatia M."/>
            <person name="Cooper J."/>
            <person name="Damon W."/>
            <person name="Desjardin D."/>
            <person name="Finy P."/>
            <person name="Geml J."/>
            <person name="Haridas S."/>
            <person name="Hughes K."/>
            <person name="Justo A."/>
            <person name="Karasinski D."/>
            <person name="Kautmanova I."/>
            <person name="Kiss B."/>
            <person name="Kocsube S."/>
            <person name="Kotiranta H."/>
            <person name="LaButti K.M."/>
            <person name="Lechner B.E."/>
            <person name="Liimatainen K."/>
            <person name="Lipzen A."/>
            <person name="Lukacs Z."/>
            <person name="Mihaltcheva S."/>
            <person name="Morgado L.N."/>
            <person name="Niskanen T."/>
            <person name="Noordeloos M.E."/>
            <person name="Ohm R.A."/>
            <person name="Ortiz-Santana B."/>
            <person name="Ovrebo C."/>
            <person name="Racz N."/>
            <person name="Riley R."/>
            <person name="Savchenko A."/>
            <person name="Shiryaev A."/>
            <person name="Soop K."/>
            <person name="Spirin V."/>
            <person name="Szebenyi C."/>
            <person name="Tomsovsky M."/>
            <person name="Tulloss R.E."/>
            <person name="Uehling J."/>
            <person name="Grigoriev I.V."/>
            <person name="Vagvolgyi C."/>
            <person name="Papp T."/>
            <person name="Martin F.M."/>
            <person name="Miettinen O."/>
            <person name="Hibbett D.S."/>
            <person name="Nagy L.G."/>
        </authorList>
    </citation>
    <scope>NUCLEOTIDE SEQUENCE [LARGE SCALE GENOMIC DNA]</scope>
    <source>
        <strain evidence="2 3">CBS 166.37</strain>
    </source>
</reference>
<accession>A0A5C3M809</accession>
<gene>
    <name evidence="2" type="ORF">BDQ12DRAFT_678123</name>
</gene>
<name>A0A5C3M809_9AGAR</name>
<proteinExistence type="predicted"/>
<dbReference type="AlphaFoldDB" id="A0A5C3M809"/>
<evidence type="ECO:0000313" key="2">
    <source>
        <dbReference type="EMBL" id="TFK41519.1"/>
    </source>
</evidence>
<evidence type="ECO:0000313" key="3">
    <source>
        <dbReference type="Proteomes" id="UP000308652"/>
    </source>
</evidence>
<feature type="compositionally biased region" description="Basic and acidic residues" evidence="1">
    <location>
        <begin position="51"/>
        <end position="70"/>
    </location>
</feature>